<reference evidence="1" key="1">
    <citation type="submission" date="2022-09" db="EMBL/GenBank/DDBJ databases">
        <title>Genome analysis and characterization of larvicidal activity of Brevibacillus strains.</title>
        <authorList>
            <person name="Patrusheva E.V."/>
            <person name="Izotova A.O."/>
            <person name="Toshchakov S.V."/>
            <person name="Sineoky S.P."/>
        </authorList>
    </citation>
    <scope>NUCLEOTIDE SEQUENCE</scope>
    <source>
        <strain evidence="1">VKPM_B-13247</strain>
    </source>
</reference>
<accession>A0AAP3GD75</accession>
<dbReference type="RefSeq" id="WP_258434694.1">
    <property type="nucleotide sequence ID" value="NZ_JANSGW010000042.1"/>
</dbReference>
<evidence type="ECO:0000313" key="2">
    <source>
        <dbReference type="Proteomes" id="UP001077662"/>
    </source>
</evidence>
<organism evidence="1 2">
    <name type="scientific">Brevibacillus laterosporus</name>
    <name type="common">Bacillus laterosporus</name>
    <dbReference type="NCBI Taxonomy" id="1465"/>
    <lineage>
        <taxon>Bacteria</taxon>
        <taxon>Bacillati</taxon>
        <taxon>Bacillota</taxon>
        <taxon>Bacilli</taxon>
        <taxon>Bacillales</taxon>
        <taxon>Paenibacillaceae</taxon>
        <taxon>Brevibacillus</taxon>
    </lineage>
</organism>
<gene>
    <name evidence="1" type="ORF">O0554_23055</name>
</gene>
<dbReference type="SUPFAM" id="SSF160719">
    <property type="entry name" value="gpW/gp25-like"/>
    <property type="match status" value="1"/>
</dbReference>
<proteinExistence type="predicted"/>
<dbReference type="EMBL" id="JAPTNE010000042">
    <property type="protein sequence ID" value="MCZ0809745.1"/>
    <property type="molecule type" value="Genomic_DNA"/>
</dbReference>
<evidence type="ECO:0000313" key="1">
    <source>
        <dbReference type="EMBL" id="MCZ0809745.1"/>
    </source>
</evidence>
<comment type="caution">
    <text evidence="1">The sequence shown here is derived from an EMBL/GenBank/DDBJ whole genome shotgun (WGS) entry which is preliminary data.</text>
</comment>
<dbReference type="Proteomes" id="UP001077662">
    <property type="component" value="Unassembled WGS sequence"/>
</dbReference>
<dbReference type="InterPro" id="IPR020288">
    <property type="entry name" value="Sheath_initiator"/>
</dbReference>
<protein>
    <submittedName>
        <fullName evidence="1">DUF2634 domain-containing protein</fullName>
    </submittedName>
</protein>
<name>A0AAP3GD75_BRELA</name>
<sequence length="134" mass="15580">MSILPQSSTTFSIIEEQEQPSRTYKLNFKTKRIVTMTDGLEALEQAVYKILSTKRYEYLIYSSDYGFEPPFKLDEVTFRSEIVRRIREALLQDDRVLDVVDFEIEIEGDSATVTCTVISKYGDFKVTKEVDRIV</sequence>
<dbReference type="Gene3D" id="3.10.450.40">
    <property type="match status" value="1"/>
</dbReference>
<dbReference type="Pfam" id="PF10934">
    <property type="entry name" value="Sheath_initiator"/>
    <property type="match status" value="1"/>
</dbReference>
<dbReference type="AlphaFoldDB" id="A0AAP3GD75"/>